<evidence type="ECO:0000313" key="1">
    <source>
        <dbReference type="EMBL" id="MBB4106278.1"/>
    </source>
</evidence>
<dbReference type="AlphaFoldDB" id="A0A7W6K6T4"/>
<sequence length="46" mass="5116">MKRYLIILLLCNLVTGKLLFAQNLGDNQGGITYGLLLELVLPIMIL</sequence>
<dbReference type="Proteomes" id="UP000532273">
    <property type="component" value="Unassembled WGS sequence"/>
</dbReference>
<accession>A0A7W6K6T4</accession>
<proteinExistence type="predicted"/>
<name>A0A7W6K6T4_9SPHI</name>
<comment type="caution">
    <text evidence="1">The sequence shown here is derived from an EMBL/GenBank/DDBJ whole genome shotgun (WGS) entry which is preliminary data.</text>
</comment>
<protein>
    <submittedName>
        <fullName evidence="1">Uncharacterized protein</fullName>
    </submittedName>
</protein>
<organism evidence="1 2">
    <name type="scientific">Pedobacter zeae</name>
    <dbReference type="NCBI Taxonomy" id="1737356"/>
    <lineage>
        <taxon>Bacteria</taxon>
        <taxon>Pseudomonadati</taxon>
        <taxon>Bacteroidota</taxon>
        <taxon>Sphingobacteriia</taxon>
        <taxon>Sphingobacteriales</taxon>
        <taxon>Sphingobacteriaceae</taxon>
        <taxon>Pedobacter</taxon>
    </lineage>
</organism>
<evidence type="ECO:0000313" key="2">
    <source>
        <dbReference type="Proteomes" id="UP000532273"/>
    </source>
</evidence>
<reference evidence="1 2" key="1">
    <citation type="submission" date="2020-08" db="EMBL/GenBank/DDBJ databases">
        <title>Genomic Encyclopedia of Type Strains, Phase IV (KMG-IV): sequencing the most valuable type-strain genomes for metagenomic binning, comparative biology and taxonomic classification.</title>
        <authorList>
            <person name="Goeker M."/>
        </authorList>
    </citation>
    <scope>NUCLEOTIDE SEQUENCE [LARGE SCALE GENOMIC DNA]</scope>
    <source>
        <strain evidence="1 2">DSM 100774</strain>
    </source>
</reference>
<dbReference type="EMBL" id="JACIEF010000001">
    <property type="protein sequence ID" value="MBB4106278.1"/>
    <property type="molecule type" value="Genomic_DNA"/>
</dbReference>
<gene>
    <name evidence="1" type="ORF">GGQ60_000238</name>
</gene>